<organism evidence="4 5">
    <name type="scientific">Kipferlia bialata</name>
    <dbReference type="NCBI Taxonomy" id="797122"/>
    <lineage>
        <taxon>Eukaryota</taxon>
        <taxon>Metamonada</taxon>
        <taxon>Carpediemonas-like organisms</taxon>
        <taxon>Kipferlia</taxon>
    </lineage>
</organism>
<reference evidence="4 5" key="1">
    <citation type="journal article" date="2018" name="PLoS ONE">
        <title>The draft genome of Kipferlia bialata reveals reductive genome evolution in fornicate parasites.</title>
        <authorList>
            <person name="Tanifuji G."/>
            <person name="Takabayashi S."/>
            <person name="Kume K."/>
            <person name="Takagi M."/>
            <person name="Nakayama T."/>
            <person name="Kamikawa R."/>
            <person name="Inagaki Y."/>
            <person name="Hashimoto T."/>
        </authorList>
    </citation>
    <scope>NUCLEOTIDE SEQUENCE [LARGE SCALE GENOMIC DNA]</scope>
    <source>
        <strain evidence="4">NY0173</strain>
    </source>
</reference>
<feature type="region of interest" description="Disordered" evidence="2">
    <location>
        <begin position="1035"/>
        <end position="1064"/>
    </location>
</feature>
<dbReference type="Gene3D" id="3.30.70.270">
    <property type="match status" value="1"/>
</dbReference>
<comment type="caution">
    <text evidence="4">The sequence shown here is derived from an EMBL/GenBank/DDBJ whole genome shotgun (WGS) entry which is preliminary data.</text>
</comment>
<name>A0A9K3D2M6_9EUKA</name>
<evidence type="ECO:0000256" key="2">
    <source>
        <dbReference type="SAM" id="MobiDB-lite"/>
    </source>
</evidence>
<dbReference type="PANTHER" id="PTHR33050">
    <property type="entry name" value="REVERSE TRANSCRIPTASE DOMAIN-CONTAINING PROTEIN"/>
    <property type="match status" value="1"/>
</dbReference>
<evidence type="ECO:0000256" key="1">
    <source>
        <dbReference type="ARBA" id="ARBA00023172"/>
    </source>
</evidence>
<evidence type="ECO:0000259" key="3">
    <source>
        <dbReference type="PROSITE" id="PS50878"/>
    </source>
</evidence>
<keyword evidence="1" id="KW-0233">DNA recombination</keyword>
<dbReference type="InterPro" id="IPR043502">
    <property type="entry name" value="DNA/RNA_pol_sf"/>
</dbReference>
<dbReference type="GO" id="GO:0006310">
    <property type="term" value="P:DNA recombination"/>
    <property type="evidence" value="ECO:0007669"/>
    <property type="project" value="UniProtKB-KW"/>
</dbReference>
<dbReference type="Gene3D" id="1.10.443.10">
    <property type="entry name" value="Intergrase catalytic core"/>
    <property type="match status" value="1"/>
</dbReference>
<gene>
    <name evidence="4" type="ORF">KIPB_009617</name>
</gene>
<evidence type="ECO:0000313" key="5">
    <source>
        <dbReference type="Proteomes" id="UP000265618"/>
    </source>
</evidence>
<dbReference type="InterPro" id="IPR013762">
    <property type="entry name" value="Integrase-like_cat_sf"/>
</dbReference>
<dbReference type="SUPFAM" id="SSF56672">
    <property type="entry name" value="DNA/RNA polymerases"/>
    <property type="match status" value="1"/>
</dbReference>
<dbReference type="InterPro" id="IPR000477">
    <property type="entry name" value="RT_dom"/>
</dbReference>
<dbReference type="SUPFAM" id="SSF56349">
    <property type="entry name" value="DNA breaking-rejoining enzymes"/>
    <property type="match status" value="1"/>
</dbReference>
<feature type="domain" description="Reverse transcriptase" evidence="3">
    <location>
        <begin position="159"/>
        <end position="342"/>
    </location>
</feature>
<feature type="region of interest" description="Disordered" evidence="2">
    <location>
        <begin position="14"/>
        <end position="42"/>
    </location>
</feature>
<sequence>MSPVLTFCQASGASSPLLSAGHRLPEASPPSAPPPESVPPYQPWQHLAPSLPCMEPGATPQTAALEPLPLWEVPLPPPPEDYLHPLHLPPPALPPPSLRDAVGSMSAKADGWSRLGVSRQVARWLREGPPLYVPASTHNEMRVSTLSSEELVAQVNKYLEAGVYEYGPIQAGGPLFGVPRKEGDVRVVHDLTLVNVHSHPPRYRLWAHRRAALRLRKGMWLAKLDLKSGYSQILLRPEHRALCGATLPDGRTVRARALPFGACASPFVFQHVMASWARWLEAKTGVVVIVYIDDVLMACASRRRLLHTLHLVRWTSPLLGLVWGDKSEWTPTQRLEYLGLIVDTLKGTFAVPVDKARRLVSRIKRLISTARPKRRDIQSLCGSIMFLRPAFPQCLLRLRTLQSTSSQKGRAPLPQPALEALDWFLLHLQRPHLPSASFLPPSTSFWITTDATMHHWGAVLWFQGQRVDSAQGPLPPCPHIMVAEGMALKHALSRWETRLAGQTVVWLGDNMAALAVVERGSAKAPQALVDIGTWCADWQLRTACRLSGRYVSSVLNWDADALSRPVNPPPLPIPEWHRIVQRFGHPQVLWSAVEEVMLAQLQGAPRVRPWRDRRIIWWDNPQHIFSLLPVLDMWTYPSDSGRPSFALDTATMVVVLPHWPRAPWVVPLQRLARFAETVSVSETASLPFGLSKAFARQGRKPRLRLYAIRLRRHGSAVPGSALSCLTGDASPIRALATKGQHFHLREAFRLLISIPVAPSAPASEVLSAISQEWVGQYLSSRVSGGPSYAKALCTCVGLFLSALAPFDHWAAFCAIEGRRLSKRQSAVAPPPRRAPIVPPAALVSLYTASSARDKRAALIGLLAFIRMARLGEILALGINDVSINDDHILVITRGTKSTPELFAHKIPATDPSSAEDSGLCSLLRFWLQFRESCPSQGPSLFGRWPPDAAVPSFEEFPNKAWVLPPLRALLARRVTGHSFRRSAAVAACMSDMSQTQLMAWGTWASVKGMLPYISAAVREVGDPARLLEGLITPPSVPLGPLRHQNTTPPAPASRSDRSRGHHSE</sequence>
<feature type="compositionally biased region" description="Basic and acidic residues" evidence="2">
    <location>
        <begin position="1054"/>
        <end position="1064"/>
    </location>
</feature>
<dbReference type="InterPro" id="IPR052055">
    <property type="entry name" value="Hepadnavirus_pol/RT"/>
</dbReference>
<dbReference type="GO" id="GO:0015074">
    <property type="term" value="P:DNA integration"/>
    <property type="evidence" value="ECO:0007669"/>
    <property type="project" value="InterPro"/>
</dbReference>
<dbReference type="Proteomes" id="UP000265618">
    <property type="component" value="Unassembled WGS sequence"/>
</dbReference>
<keyword evidence="5" id="KW-1185">Reference proteome</keyword>
<dbReference type="AlphaFoldDB" id="A0A9K3D2M6"/>
<evidence type="ECO:0000313" key="4">
    <source>
        <dbReference type="EMBL" id="GIQ87556.1"/>
    </source>
</evidence>
<dbReference type="Pfam" id="PF00078">
    <property type="entry name" value="RVT_1"/>
    <property type="match status" value="1"/>
</dbReference>
<protein>
    <recommendedName>
        <fullName evidence="3">Reverse transcriptase domain-containing protein</fullName>
    </recommendedName>
</protein>
<feature type="compositionally biased region" description="Pro residues" evidence="2">
    <location>
        <begin position="27"/>
        <end position="42"/>
    </location>
</feature>
<dbReference type="CDD" id="cd09275">
    <property type="entry name" value="RNase_HI_RT_DIRS1"/>
    <property type="match status" value="1"/>
</dbReference>
<dbReference type="InterPro" id="IPR043128">
    <property type="entry name" value="Rev_trsase/Diguanyl_cyclase"/>
</dbReference>
<dbReference type="EMBL" id="BDIP01003322">
    <property type="protein sequence ID" value="GIQ87556.1"/>
    <property type="molecule type" value="Genomic_DNA"/>
</dbReference>
<dbReference type="InterPro" id="IPR011010">
    <property type="entry name" value="DNA_brk_join_enz"/>
</dbReference>
<dbReference type="PANTHER" id="PTHR33050:SF7">
    <property type="entry name" value="RIBONUCLEASE H"/>
    <property type="match status" value="1"/>
</dbReference>
<dbReference type="OrthoDB" id="7462124at2759"/>
<dbReference type="GO" id="GO:0003677">
    <property type="term" value="F:DNA binding"/>
    <property type="evidence" value="ECO:0007669"/>
    <property type="project" value="InterPro"/>
</dbReference>
<dbReference type="PROSITE" id="PS50878">
    <property type="entry name" value="RT_POL"/>
    <property type="match status" value="1"/>
</dbReference>
<dbReference type="Gene3D" id="3.10.10.10">
    <property type="entry name" value="HIV Type 1 Reverse Transcriptase, subunit A, domain 1"/>
    <property type="match status" value="1"/>
</dbReference>
<proteinExistence type="predicted"/>
<accession>A0A9K3D2M6</accession>